<dbReference type="Gene3D" id="1.20.1250.20">
    <property type="entry name" value="MFS general substrate transporter like domains"/>
    <property type="match status" value="1"/>
</dbReference>
<dbReference type="SUPFAM" id="SSF103473">
    <property type="entry name" value="MFS general substrate transporter"/>
    <property type="match status" value="1"/>
</dbReference>
<sequence>MAQMAVLQHQVAIMAEKEISYGLAAAALGLTSGMGGIGKFCFGKMADLFPIRWVVTSSYLLQCLGIFILLNVGSNLTIWIYAMIFGFGMGGILVLQPLAVGQFFGLKSFSVLLGIISLGQSCGAAIGAYSAGLIYDHYHQYHPALITFLIIYSLAMTSILITGKPMMKRCLND</sequence>
<protein>
    <recommendedName>
        <fullName evidence="7">Major facilitator superfamily (MFS) profile domain-containing protein</fullName>
    </recommendedName>
</protein>
<keyword evidence="2 4" id="KW-1133">Transmembrane helix</keyword>
<organism evidence="5 6">
    <name type="scientific">Desulfosarcina widdelii</name>
    <dbReference type="NCBI Taxonomy" id="947919"/>
    <lineage>
        <taxon>Bacteria</taxon>
        <taxon>Pseudomonadati</taxon>
        <taxon>Thermodesulfobacteriota</taxon>
        <taxon>Desulfobacteria</taxon>
        <taxon>Desulfobacterales</taxon>
        <taxon>Desulfosarcinaceae</taxon>
        <taxon>Desulfosarcina</taxon>
    </lineage>
</organism>
<dbReference type="KEGG" id="dwd:DSCW_19080"/>
<keyword evidence="3 4" id="KW-0472">Membrane</keyword>
<feature type="transmembrane region" description="Helical" evidence="4">
    <location>
        <begin position="78"/>
        <end position="99"/>
    </location>
</feature>
<feature type="transmembrane region" description="Helical" evidence="4">
    <location>
        <begin position="111"/>
        <end position="135"/>
    </location>
</feature>
<feature type="transmembrane region" description="Helical" evidence="4">
    <location>
        <begin position="141"/>
        <end position="161"/>
    </location>
</feature>
<dbReference type="EMBL" id="AP021875">
    <property type="protein sequence ID" value="BBO74491.1"/>
    <property type="molecule type" value="Genomic_DNA"/>
</dbReference>
<accession>A0A5K7Z4H0</accession>
<keyword evidence="1 4" id="KW-0812">Transmembrane</keyword>
<dbReference type="InterPro" id="IPR011701">
    <property type="entry name" value="MFS"/>
</dbReference>
<dbReference type="GO" id="GO:0022857">
    <property type="term" value="F:transmembrane transporter activity"/>
    <property type="evidence" value="ECO:0007669"/>
    <property type="project" value="InterPro"/>
</dbReference>
<reference evidence="5 6" key="1">
    <citation type="submission" date="2019-11" db="EMBL/GenBank/DDBJ databases">
        <title>Comparative genomics of hydrocarbon-degrading Desulfosarcina strains.</title>
        <authorList>
            <person name="Watanabe M."/>
            <person name="Kojima H."/>
            <person name="Fukui M."/>
        </authorList>
    </citation>
    <scope>NUCLEOTIDE SEQUENCE [LARGE SCALE GENOMIC DNA]</scope>
    <source>
        <strain evidence="5 6">PP31</strain>
    </source>
</reference>
<keyword evidence="6" id="KW-1185">Reference proteome</keyword>
<evidence type="ECO:0000313" key="6">
    <source>
        <dbReference type="Proteomes" id="UP000427769"/>
    </source>
</evidence>
<feature type="transmembrane region" description="Helical" evidence="4">
    <location>
        <begin position="53"/>
        <end position="72"/>
    </location>
</feature>
<evidence type="ECO:0000313" key="5">
    <source>
        <dbReference type="EMBL" id="BBO74491.1"/>
    </source>
</evidence>
<proteinExistence type="predicted"/>
<dbReference type="Proteomes" id="UP000427769">
    <property type="component" value="Chromosome"/>
</dbReference>
<evidence type="ECO:0008006" key="7">
    <source>
        <dbReference type="Google" id="ProtNLM"/>
    </source>
</evidence>
<dbReference type="Pfam" id="PF07690">
    <property type="entry name" value="MFS_1"/>
    <property type="match status" value="1"/>
</dbReference>
<evidence type="ECO:0000256" key="3">
    <source>
        <dbReference type="ARBA" id="ARBA00023136"/>
    </source>
</evidence>
<dbReference type="InterPro" id="IPR036259">
    <property type="entry name" value="MFS_trans_sf"/>
</dbReference>
<dbReference type="AlphaFoldDB" id="A0A5K7Z4H0"/>
<feature type="transmembrane region" description="Helical" evidence="4">
    <location>
        <begin position="20"/>
        <end position="41"/>
    </location>
</feature>
<evidence type="ECO:0000256" key="2">
    <source>
        <dbReference type="ARBA" id="ARBA00022989"/>
    </source>
</evidence>
<gene>
    <name evidence="5" type="ORF">DSCW_19080</name>
</gene>
<evidence type="ECO:0000256" key="1">
    <source>
        <dbReference type="ARBA" id="ARBA00022692"/>
    </source>
</evidence>
<evidence type="ECO:0000256" key="4">
    <source>
        <dbReference type="SAM" id="Phobius"/>
    </source>
</evidence>
<name>A0A5K7Z4H0_9BACT</name>